<protein>
    <submittedName>
        <fullName evidence="1">Uncharacterized protein</fullName>
    </submittedName>
</protein>
<evidence type="ECO:0000313" key="2">
    <source>
        <dbReference type="Proteomes" id="UP000712600"/>
    </source>
</evidence>
<reference evidence="1" key="1">
    <citation type="submission" date="2019-12" db="EMBL/GenBank/DDBJ databases">
        <title>Genome sequencing and annotation of Brassica cretica.</title>
        <authorList>
            <person name="Studholme D.J."/>
            <person name="Sarris P."/>
        </authorList>
    </citation>
    <scope>NUCLEOTIDE SEQUENCE</scope>
    <source>
        <strain evidence="1">PFS-109/04</strain>
        <tissue evidence="1">Leaf</tissue>
    </source>
</reference>
<proteinExistence type="predicted"/>
<name>A0A8S9S0C8_BRACR</name>
<evidence type="ECO:0000313" key="1">
    <source>
        <dbReference type="EMBL" id="KAF3586193.1"/>
    </source>
</evidence>
<sequence length="192" mass="21819">MCVKVQSKPEWASCSTAHALPKPATKNQAQVSAQSLVYCFLNETLVNSIESDSEAVEGFRFPPRAQGWVLRLRVRSDLIREKERALICDCVLRSLWFVESLLVVVVGFLLVQNVKISTVQMEPTLGKFNMDKFDGLFGPTRRTGELDGAFDPTRLSVSRTVLWVWMIEPYSCFVVPDRLSESWSNLSRRFIV</sequence>
<dbReference type="EMBL" id="QGKX02000088">
    <property type="protein sequence ID" value="KAF3586193.1"/>
    <property type="molecule type" value="Genomic_DNA"/>
</dbReference>
<gene>
    <name evidence="1" type="ORF">F2Q69_00030363</name>
</gene>
<comment type="caution">
    <text evidence="1">The sequence shown here is derived from an EMBL/GenBank/DDBJ whole genome shotgun (WGS) entry which is preliminary data.</text>
</comment>
<organism evidence="1 2">
    <name type="scientific">Brassica cretica</name>
    <name type="common">Mustard</name>
    <dbReference type="NCBI Taxonomy" id="69181"/>
    <lineage>
        <taxon>Eukaryota</taxon>
        <taxon>Viridiplantae</taxon>
        <taxon>Streptophyta</taxon>
        <taxon>Embryophyta</taxon>
        <taxon>Tracheophyta</taxon>
        <taxon>Spermatophyta</taxon>
        <taxon>Magnoliopsida</taxon>
        <taxon>eudicotyledons</taxon>
        <taxon>Gunneridae</taxon>
        <taxon>Pentapetalae</taxon>
        <taxon>rosids</taxon>
        <taxon>malvids</taxon>
        <taxon>Brassicales</taxon>
        <taxon>Brassicaceae</taxon>
        <taxon>Brassiceae</taxon>
        <taxon>Brassica</taxon>
    </lineage>
</organism>
<dbReference type="AlphaFoldDB" id="A0A8S9S0C8"/>
<accession>A0A8S9S0C8</accession>
<dbReference type="Proteomes" id="UP000712600">
    <property type="component" value="Unassembled WGS sequence"/>
</dbReference>